<dbReference type="GO" id="GO:0009190">
    <property type="term" value="P:cyclic nucleotide biosynthetic process"/>
    <property type="evidence" value="ECO:0007669"/>
    <property type="project" value="InterPro"/>
</dbReference>
<reference evidence="7 8" key="1">
    <citation type="submission" date="2016-11" db="EMBL/GenBank/DDBJ databases">
        <title>The macronuclear genome of Stentor coeruleus: a giant cell with tiny introns.</title>
        <authorList>
            <person name="Slabodnick M."/>
            <person name="Ruby J.G."/>
            <person name="Reiff S.B."/>
            <person name="Swart E.C."/>
            <person name="Gosai S."/>
            <person name="Prabakaran S."/>
            <person name="Witkowska E."/>
            <person name="Larue G.E."/>
            <person name="Fisher S."/>
            <person name="Freeman R.M."/>
            <person name="Gunawardena J."/>
            <person name="Chu W."/>
            <person name="Stover N.A."/>
            <person name="Gregory B.D."/>
            <person name="Nowacki M."/>
            <person name="Derisi J."/>
            <person name="Roy S.W."/>
            <person name="Marshall W.F."/>
            <person name="Sood P."/>
        </authorList>
    </citation>
    <scope>NUCLEOTIDE SEQUENCE [LARGE SCALE GENOMIC DNA]</scope>
    <source>
        <strain evidence="7">WM001</strain>
    </source>
</reference>
<dbReference type="InterPro" id="IPR029787">
    <property type="entry name" value="Nucleotide_cyclase"/>
</dbReference>
<accession>A0A1R2BMF3</accession>
<dbReference type="Pfam" id="PF00211">
    <property type="entry name" value="Guanylate_cyc"/>
    <property type="match status" value="1"/>
</dbReference>
<organism evidence="7 8">
    <name type="scientific">Stentor coeruleus</name>
    <dbReference type="NCBI Taxonomy" id="5963"/>
    <lineage>
        <taxon>Eukaryota</taxon>
        <taxon>Sar</taxon>
        <taxon>Alveolata</taxon>
        <taxon>Ciliophora</taxon>
        <taxon>Postciliodesmatophora</taxon>
        <taxon>Heterotrichea</taxon>
        <taxon>Heterotrichida</taxon>
        <taxon>Stentoridae</taxon>
        <taxon>Stentor</taxon>
    </lineage>
</organism>
<feature type="domain" description="Guanylate cyclase" evidence="6">
    <location>
        <begin position="492"/>
        <end position="649"/>
    </location>
</feature>
<evidence type="ECO:0000256" key="3">
    <source>
        <dbReference type="ARBA" id="ARBA00022989"/>
    </source>
</evidence>
<feature type="transmembrane region" description="Helical" evidence="5">
    <location>
        <begin position="108"/>
        <end position="126"/>
    </location>
</feature>
<feature type="transmembrane region" description="Helical" evidence="5">
    <location>
        <begin position="138"/>
        <end position="158"/>
    </location>
</feature>
<dbReference type="SUPFAM" id="SSF55073">
    <property type="entry name" value="Nucleotide cyclase"/>
    <property type="match status" value="1"/>
</dbReference>
<protein>
    <recommendedName>
        <fullName evidence="6">Guanylate cyclase domain-containing protein</fullName>
    </recommendedName>
</protein>
<dbReference type="Gene3D" id="3.30.70.1230">
    <property type="entry name" value="Nucleotide cyclase"/>
    <property type="match status" value="1"/>
</dbReference>
<keyword evidence="2 5" id="KW-0812">Transmembrane</keyword>
<feature type="transmembrane region" description="Helical" evidence="5">
    <location>
        <begin position="358"/>
        <end position="381"/>
    </location>
</feature>
<dbReference type="PANTHER" id="PTHR43336:SF3">
    <property type="entry name" value="GUANYLATE CYCLASE DOMAIN-CONTAINING PROTEIN"/>
    <property type="match status" value="1"/>
</dbReference>
<dbReference type="CDD" id="cd07302">
    <property type="entry name" value="CHD"/>
    <property type="match status" value="1"/>
</dbReference>
<name>A0A1R2BMF3_9CILI</name>
<dbReference type="OrthoDB" id="60033at2759"/>
<comment type="caution">
    <text evidence="7">The sequence shown here is derived from an EMBL/GenBank/DDBJ whole genome shotgun (WGS) entry which is preliminary data.</text>
</comment>
<evidence type="ECO:0000313" key="8">
    <source>
        <dbReference type="Proteomes" id="UP000187209"/>
    </source>
</evidence>
<gene>
    <name evidence="7" type="ORF">SteCoe_22604</name>
</gene>
<feature type="transmembrane region" description="Helical" evidence="5">
    <location>
        <begin position="250"/>
        <end position="269"/>
    </location>
</feature>
<dbReference type="GO" id="GO:0035556">
    <property type="term" value="P:intracellular signal transduction"/>
    <property type="evidence" value="ECO:0007669"/>
    <property type="project" value="InterPro"/>
</dbReference>
<dbReference type="InterPro" id="IPR027359">
    <property type="entry name" value="Volt_channel_dom_sf"/>
</dbReference>
<dbReference type="InterPro" id="IPR001054">
    <property type="entry name" value="A/G_cyclase"/>
</dbReference>
<dbReference type="EMBL" id="MPUH01000559">
    <property type="protein sequence ID" value="OMJ77735.1"/>
    <property type="molecule type" value="Genomic_DNA"/>
</dbReference>
<dbReference type="PROSITE" id="PS50125">
    <property type="entry name" value="GUANYLATE_CYCLASE_2"/>
    <property type="match status" value="1"/>
</dbReference>
<evidence type="ECO:0000259" key="6">
    <source>
        <dbReference type="PROSITE" id="PS50125"/>
    </source>
</evidence>
<keyword evidence="4 5" id="KW-0472">Membrane</keyword>
<dbReference type="PANTHER" id="PTHR43336">
    <property type="entry name" value="OXYGEN SENSOR HISTIDINE KINASE RESPONSE REGULATOR DEVS/DOSS"/>
    <property type="match status" value="1"/>
</dbReference>
<feature type="transmembrane region" description="Helical" evidence="5">
    <location>
        <begin position="79"/>
        <end position="102"/>
    </location>
</feature>
<evidence type="ECO:0000256" key="4">
    <source>
        <dbReference type="ARBA" id="ARBA00023136"/>
    </source>
</evidence>
<proteinExistence type="predicted"/>
<sequence>MSKKYVLRGYKMNSTQRTRLKIFPEVIRNDDGVSVSGTVNHVTLIQTDKENEGLLNDSNKIPNASRNEKFFTFLESKKVTITMSLVTIYALFADDIKTLAFAKSSDDIFSTLVVICLLLFTGELVLSSLYKPNYKWSFYFWLDLVATLSLITDIGWIWDNFIGVSNTSSNNKQLQNAGKASRAGTRTSRILRIIRLIRLIRLVKLYKNAQIAIKNTGDEEEQEQLKEELQNLGQESRVGKKLSEVTMKRVILIVLIMLFLLPMFEYDFYASSQTSWEYGVNELQKFLNNDGFEIVKNQYINYHKNDLRPLVYLSWTNVTGDYDWNGDINYNDLRYNEIFYYSYKNIISIFDLRYDSKLISLLNIFKTLFICVVLTLGALFFTKDAENLVIKPIEIMLAKVRRIAKNPLSAMEIKTTHNITQLANKKKTCVSCSKKLIKSSDYETMIIENTIIKIGILLALGFGEAGSAIIGSNVEKNQDIDSIMSGNKIVGIFGFCDIRNFTDTTEELQEGVMKFVNEIAQIIHGLTSKYFGAANKNIGDAFLIVWKFSEEEVYIEDEIVIRNPSSKRAFYVPDLALFSFMKILAKVHKDPNILKYRTFQKLLQRMPNYEVKMGFGMHMGWAIEGAIGSQFKVDASYLSPHVNLASALEASTKMYGVPILISGAFYDILSNDIQNYCRKIDVISLKSISKPFSLYTCDCDFNHFIPGKLTSRKKEVYRKKHKTLKKKLEKGEISTKQIFNKSDEFSLMRDGFTYDFYNNFRNGVKFYITGEWMQAKSYIEKSLEIRPKDGPSISLINFIGEFAFQCPNYWRNCRFIG</sequence>
<comment type="subcellular location">
    <subcellularLocation>
        <location evidence="1">Membrane</location>
        <topology evidence="1">Multi-pass membrane protein</topology>
    </subcellularLocation>
</comment>
<dbReference type="AlphaFoldDB" id="A0A1R2BMF3"/>
<evidence type="ECO:0000256" key="1">
    <source>
        <dbReference type="ARBA" id="ARBA00004141"/>
    </source>
</evidence>
<keyword evidence="8" id="KW-1185">Reference proteome</keyword>
<keyword evidence="3 5" id="KW-1133">Transmembrane helix</keyword>
<dbReference type="Proteomes" id="UP000187209">
    <property type="component" value="Unassembled WGS sequence"/>
</dbReference>
<dbReference type="Gene3D" id="1.20.120.350">
    <property type="entry name" value="Voltage-gated potassium channels. Chain C"/>
    <property type="match status" value="1"/>
</dbReference>
<evidence type="ECO:0000256" key="5">
    <source>
        <dbReference type="SAM" id="Phobius"/>
    </source>
</evidence>
<dbReference type="GO" id="GO:0016020">
    <property type="term" value="C:membrane"/>
    <property type="evidence" value="ECO:0007669"/>
    <property type="project" value="UniProtKB-SubCell"/>
</dbReference>
<evidence type="ECO:0000313" key="7">
    <source>
        <dbReference type="EMBL" id="OMJ77735.1"/>
    </source>
</evidence>
<evidence type="ECO:0000256" key="2">
    <source>
        <dbReference type="ARBA" id="ARBA00022692"/>
    </source>
</evidence>